<organism evidence="3 6">
    <name type="scientific">Didymodactylos carnosus</name>
    <dbReference type="NCBI Taxonomy" id="1234261"/>
    <lineage>
        <taxon>Eukaryota</taxon>
        <taxon>Metazoa</taxon>
        <taxon>Spiralia</taxon>
        <taxon>Gnathifera</taxon>
        <taxon>Rotifera</taxon>
        <taxon>Eurotatoria</taxon>
        <taxon>Bdelloidea</taxon>
        <taxon>Philodinida</taxon>
        <taxon>Philodinidae</taxon>
        <taxon>Didymodactylos</taxon>
    </lineage>
</organism>
<evidence type="ECO:0000313" key="5">
    <source>
        <dbReference type="EMBL" id="CAF3540521.1"/>
    </source>
</evidence>
<dbReference type="Proteomes" id="UP000677228">
    <property type="component" value="Unassembled WGS sequence"/>
</dbReference>
<dbReference type="Proteomes" id="UP000663829">
    <property type="component" value="Unassembled WGS sequence"/>
</dbReference>
<dbReference type="Gene3D" id="3.30.1200.10">
    <property type="entry name" value="YggU-like"/>
    <property type="match status" value="1"/>
</dbReference>
<dbReference type="InterPro" id="IPR003746">
    <property type="entry name" value="DUF167"/>
</dbReference>
<reference evidence="3" key="1">
    <citation type="submission" date="2021-02" db="EMBL/GenBank/DDBJ databases">
        <authorList>
            <person name="Nowell W R."/>
        </authorList>
    </citation>
    <scope>NUCLEOTIDE SEQUENCE</scope>
</reference>
<evidence type="ECO:0000313" key="4">
    <source>
        <dbReference type="EMBL" id="CAF3497835.1"/>
    </source>
</evidence>
<name>A0A813PX57_9BILA</name>
<dbReference type="NCBIfam" id="TIGR00251">
    <property type="entry name" value="DUF167 family protein"/>
    <property type="match status" value="1"/>
</dbReference>
<dbReference type="PANTHER" id="PTHR47817">
    <property type="entry name" value="OS04G0686300 PROTEIN"/>
    <property type="match status" value="1"/>
</dbReference>
<gene>
    <name evidence="3" type="ORF">GPM918_LOCUS1319</name>
    <name evidence="2" type="ORF">OVA965_LOCUS343</name>
    <name evidence="5" type="ORF">SRO942_LOCUS1319</name>
    <name evidence="4" type="ORF">TMI583_LOCUS343</name>
</gene>
<dbReference type="SMART" id="SM01152">
    <property type="entry name" value="DUF167"/>
    <property type="match status" value="1"/>
</dbReference>
<comment type="caution">
    <text evidence="3">The sequence shown here is derived from an EMBL/GenBank/DDBJ whole genome shotgun (WGS) entry which is preliminary data.</text>
</comment>
<dbReference type="EMBL" id="CAJNOK010000042">
    <property type="protein sequence ID" value="CAF0724808.1"/>
    <property type="molecule type" value="Genomic_DNA"/>
</dbReference>
<comment type="similarity">
    <text evidence="1">Belongs to the UPF0235 family.</text>
</comment>
<evidence type="ECO:0000313" key="3">
    <source>
        <dbReference type="EMBL" id="CAF0759793.1"/>
    </source>
</evidence>
<evidence type="ECO:0000256" key="1">
    <source>
        <dbReference type="ARBA" id="ARBA00010364"/>
    </source>
</evidence>
<dbReference type="Pfam" id="PF02594">
    <property type="entry name" value="DUF167"/>
    <property type="match status" value="1"/>
</dbReference>
<evidence type="ECO:0000313" key="2">
    <source>
        <dbReference type="EMBL" id="CAF0724808.1"/>
    </source>
</evidence>
<dbReference type="Proteomes" id="UP000682733">
    <property type="component" value="Unassembled WGS sequence"/>
</dbReference>
<dbReference type="EMBL" id="CAJNOQ010000121">
    <property type="protein sequence ID" value="CAF0759793.1"/>
    <property type="molecule type" value="Genomic_DNA"/>
</dbReference>
<dbReference type="Proteomes" id="UP000681722">
    <property type="component" value="Unassembled WGS sequence"/>
</dbReference>
<keyword evidence="6" id="KW-1185">Reference proteome</keyword>
<dbReference type="AlphaFoldDB" id="A0A813PX57"/>
<dbReference type="EMBL" id="CAJOBA010000042">
    <property type="protein sequence ID" value="CAF3497835.1"/>
    <property type="molecule type" value="Genomic_DNA"/>
</dbReference>
<dbReference type="OrthoDB" id="244097at2759"/>
<protein>
    <submittedName>
        <fullName evidence="3">Uncharacterized protein</fullName>
    </submittedName>
</protein>
<dbReference type="EMBL" id="CAJOBC010000121">
    <property type="protein sequence ID" value="CAF3540521.1"/>
    <property type="molecule type" value="Genomic_DNA"/>
</dbReference>
<proteinExistence type="inferred from homology"/>
<dbReference type="PANTHER" id="PTHR47817:SF2">
    <property type="entry name" value="OS04G0686300 PROTEIN"/>
    <property type="match status" value="1"/>
</dbReference>
<dbReference type="HAMAP" id="MF_00634">
    <property type="entry name" value="UPF0235"/>
    <property type="match status" value="1"/>
</dbReference>
<dbReference type="InterPro" id="IPR036591">
    <property type="entry name" value="YggU-like_sf"/>
</dbReference>
<evidence type="ECO:0000313" key="6">
    <source>
        <dbReference type="Proteomes" id="UP000663829"/>
    </source>
</evidence>
<sequence length="114" mass="13030">MPHGCFKYLSPSSTSLNVYIKPGAKNNSIRQLNNDTDELEIQISADAKQGEANEELISYLKSILNVRSNQISLVHGHKQRKKIIRIDDITTTEENDKNRTSVNELYERIQSEIK</sequence>
<dbReference type="SUPFAM" id="SSF69786">
    <property type="entry name" value="YggU-like"/>
    <property type="match status" value="1"/>
</dbReference>
<accession>A0A813PX57</accession>